<evidence type="ECO:0000313" key="9">
    <source>
        <dbReference type="Proteomes" id="UP000512167"/>
    </source>
</evidence>
<evidence type="ECO:0000313" key="8">
    <source>
        <dbReference type="EMBL" id="QLY39568.1"/>
    </source>
</evidence>
<sequence length="319" mass="36531">MTEKLNINIELNQLIDLLGVNDKNIQLLKQLLDIEIYSNHQELVVETDSPEKLEWVHKIIRVLLELIHNNIVFNERDIIYIYHLLAKESEEDVISLFLSRKEIIKTFTGKPIYPKTFNQKKYIEMIENNTLIFGIGPAGTGKTYLAVLMAIKQLKNNKVKRIILTRPAVEAGEKLGFLPGDLKEKVDPYLRPLYDALYDVLGPKDALDLLDKQVIEIAPLAYMRGRTLDNAFVILDEAQNTTINQMKLFLTRLGFGSKMVVNGDITQIDLPSYQSSGLIKAKNILNNIHTVALLNFDKTDVVRHPLVQTIIERFENDQH</sequence>
<dbReference type="EMBL" id="CP051151">
    <property type="protein sequence ID" value="QLY39568.1"/>
    <property type="molecule type" value="Genomic_DNA"/>
</dbReference>
<organism evidence="8 9">
    <name type="scientific">Hujiaoplasma nucleasis</name>
    <dbReference type="NCBI Taxonomy" id="2725268"/>
    <lineage>
        <taxon>Bacteria</taxon>
        <taxon>Bacillati</taxon>
        <taxon>Mycoplasmatota</taxon>
        <taxon>Mollicutes</taxon>
        <taxon>Candidatus Izemoplasmatales</taxon>
        <taxon>Hujiaoplasmataceae</taxon>
        <taxon>Hujiaoplasma</taxon>
    </lineage>
</organism>
<dbReference type="PANTHER" id="PTHR30473:SF1">
    <property type="entry name" value="PHOH-LIKE PROTEIN"/>
    <property type="match status" value="1"/>
</dbReference>
<dbReference type="AlphaFoldDB" id="A0A7L6N2X2"/>
<keyword evidence="9" id="KW-1185">Reference proteome</keyword>
<dbReference type="FunFam" id="3.40.50.300:FF:000013">
    <property type="entry name" value="PhoH family ATPase"/>
    <property type="match status" value="1"/>
</dbReference>
<dbReference type="GO" id="GO:0005524">
    <property type="term" value="F:ATP binding"/>
    <property type="evidence" value="ECO:0007669"/>
    <property type="project" value="UniProtKB-KW"/>
</dbReference>
<dbReference type="InterPro" id="IPR051451">
    <property type="entry name" value="PhoH2-like"/>
</dbReference>
<dbReference type="RefSeq" id="WP_312032042.1">
    <property type="nucleotide sequence ID" value="NZ_CP051151.1"/>
</dbReference>
<keyword evidence="3" id="KW-0963">Cytoplasm</keyword>
<evidence type="ECO:0000256" key="1">
    <source>
        <dbReference type="ARBA" id="ARBA00004496"/>
    </source>
</evidence>
<feature type="domain" description="PhoH-like protein" evidence="7">
    <location>
        <begin position="112"/>
        <end position="314"/>
    </location>
</feature>
<gene>
    <name evidence="8" type="ORF">HF295_01295</name>
</gene>
<evidence type="ECO:0000259" key="7">
    <source>
        <dbReference type="Pfam" id="PF02562"/>
    </source>
</evidence>
<protein>
    <recommendedName>
        <fullName evidence="6">PhoH-like protein</fullName>
    </recommendedName>
</protein>
<dbReference type="InterPro" id="IPR003714">
    <property type="entry name" value="PhoH"/>
</dbReference>
<evidence type="ECO:0000256" key="3">
    <source>
        <dbReference type="ARBA" id="ARBA00022490"/>
    </source>
</evidence>
<dbReference type="InterPro" id="IPR027417">
    <property type="entry name" value="P-loop_NTPase"/>
</dbReference>
<evidence type="ECO:0000256" key="6">
    <source>
        <dbReference type="ARBA" id="ARBA00039970"/>
    </source>
</evidence>
<dbReference type="KEGG" id="tbk:HF295_01295"/>
<comment type="similarity">
    <text evidence="2">Belongs to the PhoH family.</text>
</comment>
<evidence type="ECO:0000256" key="4">
    <source>
        <dbReference type="ARBA" id="ARBA00022741"/>
    </source>
</evidence>
<evidence type="ECO:0000256" key="2">
    <source>
        <dbReference type="ARBA" id="ARBA00010393"/>
    </source>
</evidence>
<dbReference type="GO" id="GO:0005829">
    <property type="term" value="C:cytosol"/>
    <property type="evidence" value="ECO:0007669"/>
    <property type="project" value="TreeGrafter"/>
</dbReference>
<keyword evidence="4" id="KW-0547">Nucleotide-binding</keyword>
<dbReference type="Gene3D" id="3.40.50.300">
    <property type="entry name" value="P-loop containing nucleotide triphosphate hydrolases"/>
    <property type="match status" value="1"/>
</dbReference>
<name>A0A7L6N2X2_9MOLU</name>
<accession>A0A7L6N2X2</accession>
<proteinExistence type="inferred from homology"/>
<keyword evidence="5" id="KW-0067">ATP-binding</keyword>
<reference evidence="8 9" key="1">
    <citation type="submission" date="2020-04" db="EMBL/GenBank/DDBJ databases">
        <authorList>
            <person name="Zheng R.K."/>
            <person name="Sun C.M."/>
        </authorList>
    </citation>
    <scope>NUCLEOTIDE SEQUENCE [LARGE SCALE GENOMIC DNA]</scope>
    <source>
        <strain evidence="9">zrk29</strain>
    </source>
</reference>
<comment type="subcellular location">
    <subcellularLocation>
        <location evidence="1">Cytoplasm</location>
    </subcellularLocation>
</comment>
<dbReference type="Pfam" id="PF02562">
    <property type="entry name" value="PhoH"/>
    <property type="match status" value="1"/>
</dbReference>
<dbReference type="PANTHER" id="PTHR30473">
    <property type="entry name" value="PROTEIN PHOH"/>
    <property type="match status" value="1"/>
</dbReference>
<dbReference type="SUPFAM" id="SSF52540">
    <property type="entry name" value="P-loop containing nucleoside triphosphate hydrolases"/>
    <property type="match status" value="1"/>
</dbReference>
<evidence type="ECO:0000256" key="5">
    <source>
        <dbReference type="ARBA" id="ARBA00022840"/>
    </source>
</evidence>
<dbReference type="Proteomes" id="UP000512167">
    <property type="component" value="Chromosome"/>
</dbReference>